<keyword evidence="2" id="KW-0547">Nucleotide-binding</keyword>
<dbReference type="Pfam" id="PF00005">
    <property type="entry name" value="ABC_tran"/>
    <property type="match status" value="1"/>
</dbReference>
<organism evidence="6 7">
    <name type="scientific">Cutibacterium porci</name>
    <dbReference type="NCBI Taxonomy" id="2605781"/>
    <lineage>
        <taxon>Bacteria</taxon>
        <taxon>Bacillati</taxon>
        <taxon>Actinomycetota</taxon>
        <taxon>Actinomycetes</taxon>
        <taxon>Propionibacteriales</taxon>
        <taxon>Propionibacteriaceae</taxon>
        <taxon>Cutibacterium</taxon>
    </lineage>
</organism>
<dbReference type="InterPro" id="IPR051921">
    <property type="entry name" value="ABC_osmolyte_uptake_ATP-bind"/>
</dbReference>
<dbReference type="RefSeq" id="WP_154561830.1">
    <property type="nucleotide sequence ID" value="NZ_VUMG01000001.1"/>
</dbReference>
<dbReference type="SMART" id="SM00382">
    <property type="entry name" value="AAA"/>
    <property type="match status" value="1"/>
</dbReference>
<keyword evidence="7" id="KW-1185">Reference proteome</keyword>
<gene>
    <name evidence="6" type="ORF">FYJ43_03245</name>
</gene>
<evidence type="ECO:0000313" key="7">
    <source>
        <dbReference type="Proteomes" id="UP000466104"/>
    </source>
</evidence>
<proteinExistence type="predicted"/>
<dbReference type="EMBL" id="VUMG01000001">
    <property type="protein sequence ID" value="MSS45084.1"/>
    <property type="molecule type" value="Genomic_DNA"/>
</dbReference>
<evidence type="ECO:0000259" key="5">
    <source>
        <dbReference type="PROSITE" id="PS50893"/>
    </source>
</evidence>
<dbReference type="GO" id="GO:0015418">
    <property type="term" value="F:ABC-type quaternary ammonium compound transporting activity"/>
    <property type="evidence" value="ECO:0007669"/>
    <property type="project" value="UniProtKB-EC"/>
</dbReference>
<evidence type="ECO:0000256" key="2">
    <source>
        <dbReference type="ARBA" id="ARBA00022741"/>
    </source>
</evidence>
<evidence type="ECO:0000313" key="6">
    <source>
        <dbReference type="EMBL" id="MSS45084.1"/>
    </source>
</evidence>
<dbReference type="InterPro" id="IPR003593">
    <property type="entry name" value="AAA+_ATPase"/>
</dbReference>
<sequence length="282" mass="30844">MIRFDHVSKRFDDGTVAVDDFDLEVESHRLVVLLGSSGCGKTTLLRMVNRMVEPSEGRLLIDGVDVATVDPVKLRRRIGYVMQSGGLLPHRTVIDNIATVPRLSGTSRAATRTRAMDLLERVGLDSSLARRYPTQLSGGQRQRVGVARALAANPDILLMDEPFGAVDPVVRADLQQGLLQIQADLAKTIVFVTHDVDEAFLLGDDVLVLRRGAHVAQRGRPDDILLHPVDDFVSSFIGGDRRSLHVERHDDHPTVVDAGGRLVGRLADQPTAASHPIVRENS</sequence>
<name>A0A7K0J575_9ACTN</name>
<reference evidence="6 7" key="1">
    <citation type="submission" date="2019-08" db="EMBL/GenBank/DDBJ databases">
        <title>In-depth cultivation of the pig gut microbiome towards novel bacterial diversity and tailored functional studies.</title>
        <authorList>
            <person name="Wylensek D."/>
            <person name="Hitch T.C.A."/>
            <person name="Clavel T."/>
        </authorList>
    </citation>
    <scope>NUCLEOTIDE SEQUENCE [LARGE SCALE GENOMIC DNA]</scope>
    <source>
        <strain evidence="6 7">WCA-380-WT-3A</strain>
    </source>
</reference>
<keyword evidence="1" id="KW-0813">Transport</keyword>
<dbReference type="GO" id="GO:0005524">
    <property type="term" value="F:ATP binding"/>
    <property type="evidence" value="ECO:0007669"/>
    <property type="project" value="UniProtKB-KW"/>
</dbReference>
<comment type="caution">
    <text evidence="6">The sequence shown here is derived from an EMBL/GenBank/DDBJ whole genome shotgun (WGS) entry which is preliminary data.</text>
</comment>
<dbReference type="Proteomes" id="UP000466104">
    <property type="component" value="Unassembled WGS sequence"/>
</dbReference>
<dbReference type="FunFam" id="3.40.50.300:FF:000425">
    <property type="entry name" value="Probable ABC transporter, ATP-binding subunit"/>
    <property type="match status" value="1"/>
</dbReference>
<keyword evidence="3 6" id="KW-0067">ATP-binding</keyword>
<accession>A0A7K0J575</accession>
<dbReference type="PANTHER" id="PTHR43869">
    <property type="entry name" value="GLYCINE BETAINE/PROLINE BETAINE TRANSPORT SYSTEM ATP-BINDING PROTEIN PROV"/>
    <property type="match status" value="1"/>
</dbReference>
<feature type="domain" description="ABC transporter" evidence="5">
    <location>
        <begin position="2"/>
        <end position="237"/>
    </location>
</feature>
<evidence type="ECO:0000256" key="4">
    <source>
        <dbReference type="ARBA" id="ARBA00066388"/>
    </source>
</evidence>
<dbReference type="InterPro" id="IPR003439">
    <property type="entry name" value="ABC_transporter-like_ATP-bd"/>
</dbReference>
<dbReference type="PANTHER" id="PTHR43869:SF1">
    <property type="entry name" value="GLYCINE BETAINE_PROLINE BETAINE TRANSPORT SYSTEM ATP-BINDING PROTEIN PROV"/>
    <property type="match status" value="1"/>
</dbReference>
<dbReference type="InterPro" id="IPR017871">
    <property type="entry name" value="ABC_transporter-like_CS"/>
</dbReference>
<dbReference type="GO" id="GO:0016887">
    <property type="term" value="F:ATP hydrolysis activity"/>
    <property type="evidence" value="ECO:0007669"/>
    <property type="project" value="InterPro"/>
</dbReference>
<dbReference type="PROSITE" id="PS00211">
    <property type="entry name" value="ABC_TRANSPORTER_1"/>
    <property type="match status" value="1"/>
</dbReference>
<dbReference type="InterPro" id="IPR027417">
    <property type="entry name" value="P-loop_NTPase"/>
</dbReference>
<dbReference type="AlphaFoldDB" id="A0A7K0J575"/>
<dbReference type="Gene3D" id="3.40.50.300">
    <property type="entry name" value="P-loop containing nucleotide triphosphate hydrolases"/>
    <property type="match status" value="1"/>
</dbReference>
<dbReference type="PROSITE" id="PS50893">
    <property type="entry name" value="ABC_TRANSPORTER_2"/>
    <property type="match status" value="1"/>
</dbReference>
<evidence type="ECO:0000256" key="1">
    <source>
        <dbReference type="ARBA" id="ARBA00022448"/>
    </source>
</evidence>
<protein>
    <recommendedName>
        <fullName evidence="4">ABC-type quaternary amine transporter</fullName>
        <ecNumber evidence="4">7.6.2.9</ecNumber>
    </recommendedName>
</protein>
<dbReference type="SUPFAM" id="SSF52540">
    <property type="entry name" value="P-loop containing nucleoside triphosphate hydrolases"/>
    <property type="match status" value="1"/>
</dbReference>
<evidence type="ECO:0000256" key="3">
    <source>
        <dbReference type="ARBA" id="ARBA00022840"/>
    </source>
</evidence>
<dbReference type="EC" id="7.6.2.9" evidence="4"/>